<dbReference type="EMBL" id="BAABKQ010000001">
    <property type="protein sequence ID" value="GAA4810925.1"/>
    <property type="molecule type" value="Genomic_DNA"/>
</dbReference>
<evidence type="ECO:0000256" key="2">
    <source>
        <dbReference type="ARBA" id="ARBA00022670"/>
    </source>
</evidence>
<feature type="compositionally biased region" description="Low complexity" evidence="4">
    <location>
        <begin position="119"/>
        <end position="132"/>
    </location>
</feature>
<evidence type="ECO:0000313" key="8">
    <source>
        <dbReference type="Proteomes" id="UP001500839"/>
    </source>
</evidence>
<sequence length="500" mass="50159">MDDNRNPDRRNPDRRDPDRRNPDRRDPDRRDPDGGFDGGEHGRGPGHDGDLGGTQDPPQQYGPQAGAPDGPHPTEELHGLGTPPPAHYPGPGPYQAPGPYPPGGAYQGVYPGPGPEHYPGPQHGAPSPLAAKPPRRRPGAAVLVAGALAFALVGGAIGGVTGAYFATNDDSGSASVVQALNDSTTKAQPTAAAPSGSVQQVAQKVLPSVVEIKVATRGGGGEGSGIILSQDGMILTNNHVATAESSGPVQIQVTFADGSTSPAKIVAADPVTDIAVIKADKTGLTPIELGSSSNLQVGQQVVAIGSPLGLSGTVTAGIISALNRPVSTSGNSGDQATVIDAIQTDAAINPGNSGGALVNMKGQLIGMNTAIASLGEGMGQQSGSIGLGFAIPVEQVKQISQDLITTGHAQHAQIGITVPVRSNASGALVMSVLPGGPADQAGIKKGQVITKVDDRVVSGGDGLIAAVRSHAPGDKVTVTVTDENGGNPHTVDVTLGEAQN</sequence>
<dbReference type="InterPro" id="IPR009003">
    <property type="entry name" value="Peptidase_S1_PA"/>
</dbReference>
<comment type="similarity">
    <text evidence="1">Belongs to the peptidase S1C family.</text>
</comment>
<accession>A0ABP9CJL3</accession>
<gene>
    <name evidence="7" type="ORF">GCM10023353_14180</name>
</gene>
<dbReference type="Pfam" id="PF13180">
    <property type="entry name" value="PDZ_2"/>
    <property type="match status" value="1"/>
</dbReference>
<dbReference type="InterPro" id="IPR001940">
    <property type="entry name" value="Peptidase_S1C"/>
</dbReference>
<evidence type="ECO:0000256" key="3">
    <source>
        <dbReference type="ARBA" id="ARBA00022801"/>
    </source>
</evidence>
<feature type="domain" description="PDZ" evidence="6">
    <location>
        <begin position="403"/>
        <end position="459"/>
    </location>
</feature>
<dbReference type="CDD" id="cd06779">
    <property type="entry name" value="cpPDZ_Deg_HtrA-like"/>
    <property type="match status" value="1"/>
</dbReference>
<keyword evidence="3" id="KW-0378">Hydrolase</keyword>
<dbReference type="PANTHER" id="PTHR43343:SF3">
    <property type="entry name" value="PROTEASE DO-LIKE 8, CHLOROPLASTIC"/>
    <property type="match status" value="1"/>
</dbReference>
<dbReference type="RefSeq" id="WP_200174214.1">
    <property type="nucleotide sequence ID" value="NZ_BAABKQ010000001.1"/>
</dbReference>
<evidence type="ECO:0000313" key="7">
    <source>
        <dbReference type="EMBL" id="GAA4810925.1"/>
    </source>
</evidence>
<name>A0ABP9CJL3_9ACTN</name>
<organism evidence="7 8">
    <name type="scientific">Tomitella cavernea</name>
    <dbReference type="NCBI Taxonomy" id="1387982"/>
    <lineage>
        <taxon>Bacteria</taxon>
        <taxon>Bacillati</taxon>
        <taxon>Actinomycetota</taxon>
        <taxon>Actinomycetes</taxon>
        <taxon>Mycobacteriales</taxon>
        <taxon>Tomitella</taxon>
    </lineage>
</organism>
<keyword evidence="5" id="KW-0472">Membrane</keyword>
<evidence type="ECO:0000256" key="5">
    <source>
        <dbReference type="SAM" id="Phobius"/>
    </source>
</evidence>
<dbReference type="Proteomes" id="UP001500839">
    <property type="component" value="Unassembled WGS sequence"/>
</dbReference>
<evidence type="ECO:0000256" key="4">
    <source>
        <dbReference type="SAM" id="MobiDB-lite"/>
    </source>
</evidence>
<dbReference type="PRINTS" id="PR00834">
    <property type="entry name" value="PROTEASES2C"/>
</dbReference>
<keyword evidence="8" id="KW-1185">Reference proteome</keyword>
<feature type="transmembrane region" description="Helical" evidence="5">
    <location>
        <begin position="140"/>
        <end position="166"/>
    </location>
</feature>
<keyword evidence="5" id="KW-1133">Transmembrane helix</keyword>
<protein>
    <recommendedName>
        <fullName evidence="6">PDZ domain-containing protein</fullName>
    </recommendedName>
</protein>
<keyword evidence="5" id="KW-0812">Transmembrane</keyword>
<feature type="compositionally biased region" description="Pro residues" evidence="4">
    <location>
        <begin position="82"/>
        <end position="102"/>
    </location>
</feature>
<dbReference type="SUPFAM" id="SSF50494">
    <property type="entry name" value="Trypsin-like serine proteases"/>
    <property type="match status" value="1"/>
</dbReference>
<feature type="compositionally biased region" description="Low complexity" evidence="4">
    <location>
        <begin position="53"/>
        <end position="69"/>
    </location>
</feature>
<comment type="caution">
    <text evidence="7">The sequence shown here is derived from an EMBL/GenBank/DDBJ whole genome shotgun (WGS) entry which is preliminary data.</text>
</comment>
<reference evidence="8" key="1">
    <citation type="journal article" date="2019" name="Int. J. Syst. Evol. Microbiol.">
        <title>The Global Catalogue of Microorganisms (GCM) 10K type strain sequencing project: providing services to taxonomists for standard genome sequencing and annotation.</title>
        <authorList>
            <consortium name="The Broad Institute Genomics Platform"/>
            <consortium name="The Broad Institute Genome Sequencing Center for Infectious Disease"/>
            <person name="Wu L."/>
            <person name="Ma J."/>
        </authorList>
    </citation>
    <scope>NUCLEOTIDE SEQUENCE [LARGE SCALE GENOMIC DNA]</scope>
    <source>
        <strain evidence="8">JCM 18542</strain>
    </source>
</reference>
<dbReference type="Pfam" id="PF13365">
    <property type="entry name" value="Trypsin_2"/>
    <property type="match status" value="1"/>
</dbReference>
<evidence type="ECO:0000259" key="6">
    <source>
        <dbReference type="PROSITE" id="PS50106"/>
    </source>
</evidence>
<dbReference type="Gene3D" id="2.40.10.10">
    <property type="entry name" value="Trypsin-like serine proteases"/>
    <property type="match status" value="2"/>
</dbReference>
<dbReference type="PROSITE" id="PS50106">
    <property type="entry name" value="PDZ"/>
    <property type="match status" value="1"/>
</dbReference>
<dbReference type="SUPFAM" id="SSF50156">
    <property type="entry name" value="PDZ domain-like"/>
    <property type="match status" value="1"/>
</dbReference>
<feature type="region of interest" description="Disordered" evidence="4">
    <location>
        <begin position="1"/>
        <end position="135"/>
    </location>
</feature>
<dbReference type="InterPro" id="IPR043504">
    <property type="entry name" value="Peptidase_S1_PA_chymotrypsin"/>
</dbReference>
<dbReference type="Gene3D" id="2.30.42.10">
    <property type="match status" value="1"/>
</dbReference>
<dbReference type="PANTHER" id="PTHR43343">
    <property type="entry name" value="PEPTIDASE S12"/>
    <property type="match status" value="1"/>
</dbReference>
<dbReference type="InterPro" id="IPR051201">
    <property type="entry name" value="Chloro_Bact_Ser_Proteases"/>
</dbReference>
<feature type="compositionally biased region" description="Basic and acidic residues" evidence="4">
    <location>
        <begin position="1"/>
        <end position="50"/>
    </location>
</feature>
<dbReference type="InterPro" id="IPR036034">
    <property type="entry name" value="PDZ_sf"/>
</dbReference>
<dbReference type="SMART" id="SM00228">
    <property type="entry name" value="PDZ"/>
    <property type="match status" value="1"/>
</dbReference>
<dbReference type="InterPro" id="IPR001478">
    <property type="entry name" value="PDZ"/>
</dbReference>
<keyword evidence="2" id="KW-0645">Protease</keyword>
<evidence type="ECO:0000256" key="1">
    <source>
        <dbReference type="ARBA" id="ARBA00010541"/>
    </source>
</evidence>
<proteinExistence type="inferred from homology"/>